<evidence type="ECO:0000259" key="1">
    <source>
        <dbReference type="Pfam" id="PF13524"/>
    </source>
</evidence>
<evidence type="ECO:0000313" key="2">
    <source>
        <dbReference type="EMBL" id="PED81944.1"/>
    </source>
</evidence>
<reference evidence="2 3" key="1">
    <citation type="submission" date="2017-09" db="EMBL/GenBank/DDBJ databases">
        <title>Large-scale bioinformatics analysis of Bacillus genomes uncovers conserved roles of natural products in bacterial physiology.</title>
        <authorList>
            <consortium name="Agbiome Team Llc"/>
            <person name="Bleich R.M."/>
            <person name="Grubbs K.J."/>
            <person name="Santa Maria K.C."/>
            <person name="Allen S.E."/>
            <person name="Farag S."/>
            <person name="Shank E.A."/>
            <person name="Bowers A."/>
        </authorList>
    </citation>
    <scope>NUCLEOTIDE SEQUENCE [LARGE SCALE GENOMIC DNA]</scope>
    <source>
        <strain evidence="2 3">AFS092012</strain>
    </source>
</reference>
<dbReference type="InterPro" id="IPR055259">
    <property type="entry name" value="YkvP/CgeB_Glyco_trans-like"/>
</dbReference>
<sequence length="363" mass="42388">MKEDYVYQNFHDKLLDFNWNISNHICTRDNVGDLKKLIIIFVSSEYDVPYWPLEMGIIDSLKKVVRELHVVSPKQDLLRVSQKVKPDLVLVFSGFKLPCHQVELLKRSGIKTAVWMTDDPYVIDQSKRIAPYYDFVFTQEINCISFYKSIGCQNVYHLPLAADPNVFYPREVDEKYKTDILFIGVAFSNRVRFFDEITSYLANKNMLISGIGWKSLKNYHLLQQRINANHWLSPEETANYYNGAKIVLNLHRSHDDATINKNSEKIEALSLNPRTFEISACGAFQLTDIRPDLSGFYKPGYDIETYRTPQDLIEKIEYYLNNEEERKTIASRALNRVQNEHTFLHRIIDLLGVVFPEKELNVE</sequence>
<dbReference type="SUPFAM" id="SSF53756">
    <property type="entry name" value="UDP-Glycosyltransferase/glycogen phosphorylase"/>
    <property type="match status" value="1"/>
</dbReference>
<proteinExistence type="predicted"/>
<dbReference type="EMBL" id="NVOR01000049">
    <property type="protein sequence ID" value="PED81944.1"/>
    <property type="molecule type" value="Genomic_DNA"/>
</dbReference>
<dbReference type="RefSeq" id="WP_097897125.1">
    <property type="nucleotide sequence ID" value="NZ_NVOR01000049.1"/>
</dbReference>
<protein>
    <submittedName>
        <fullName evidence="2">Spore maturation protein cgeB</fullName>
    </submittedName>
</protein>
<name>A0AA91VBE6_9BACI</name>
<gene>
    <name evidence="2" type="ORF">CON65_14510</name>
</gene>
<organism evidence="2 3">
    <name type="scientific">Bacillus pseudomycoides</name>
    <dbReference type="NCBI Taxonomy" id="64104"/>
    <lineage>
        <taxon>Bacteria</taxon>
        <taxon>Bacillati</taxon>
        <taxon>Bacillota</taxon>
        <taxon>Bacilli</taxon>
        <taxon>Bacillales</taxon>
        <taxon>Bacillaceae</taxon>
        <taxon>Bacillus</taxon>
        <taxon>Bacillus cereus group</taxon>
    </lineage>
</organism>
<evidence type="ECO:0000313" key="3">
    <source>
        <dbReference type="Proteomes" id="UP000221020"/>
    </source>
</evidence>
<comment type="caution">
    <text evidence="2">The sequence shown here is derived from an EMBL/GenBank/DDBJ whole genome shotgun (WGS) entry which is preliminary data.</text>
</comment>
<dbReference type="AlphaFoldDB" id="A0AA91VBE6"/>
<accession>A0AA91VBE6</accession>
<dbReference type="Proteomes" id="UP000221020">
    <property type="component" value="Unassembled WGS sequence"/>
</dbReference>
<feature type="domain" description="Spore protein YkvP/CgeB glycosyl transferase-like" evidence="1">
    <location>
        <begin position="193"/>
        <end position="351"/>
    </location>
</feature>
<dbReference type="Gene3D" id="3.40.50.2000">
    <property type="entry name" value="Glycogen Phosphorylase B"/>
    <property type="match status" value="1"/>
</dbReference>
<dbReference type="Pfam" id="PF13524">
    <property type="entry name" value="Glyco_trans_1_2"/>
    <property type="match status" value="1"/>
</dbReference>